<dbReference type="InterPro" id="IPR039425">
    <property type="entry name" value="RNA_pol_sigma-70-like"/>
</dbReference>
<sequence>MSAEQAVRPRDFETFFSGAYGRVLAQVIMLCGSREDAEDVVQEAFLEAYRAWDRIAAYELPEAWVYRVSVQRLWKTRRRRRAGQDRLPDVPVPVRASPEESAEAREVLRLLAALPPRQRVTMVLFCLHGWSQSEIAKTLRMTRGGVAANVSKARRTLKEALDMAEDDTNRRDPFMSGPQPVGSGRLDASRIGLGRDPVVIALRGAEAWLRAAVEADPEGLDRARAAVARRLEERR</sequence>
<evidence type="ECO:0000256" key="3">
    <source>
        <dbReference type="ARBA" id="ARBA00023082"/>
    </source>
</evidence>
<dbReference type="GO" id="GO:0006352">
    <property type="term" value="P:DNA-templated transcription initiation"/>
    <property type="evidence" value="ECO:0007669"/>
    <property type="project" value="InterPro"/>
</dbReference>
<organism evidence="9">
    <name type="scientific">Streptomyces sp. NBC_00093</name>
    <dbReference type="NCBI Taxonomy" id="2975649"/>
    <lineage>
        <taxon>Bacteria</taxon>
        <taxon>Bacillati</taxon>
        <taxon>Actinomycetota</taxon>
        <taxon>Actinomycetes</taxon>
        <taxon>Kitasatosporales</taxon>
        <taxon>Streptomycetaceae</taxon>
        <taxon>Streptomyces</taxon>
    </lineage>
</organism>
<dbReference type="InterPro" id="IPR014284">
    <property type="entry name" value="RNA_pol_sigma-70_dom"/>
</dbReference>
<dbReference type="InterPro" id="IPR013325">
    <property type="entry name" value="RNA_pol_sigma_r2"/>
</dbReference>
<dbReference type="InterPro" id="IPR013249">
    <property type="entry name" value="RNA_pol_sigma70_r4_t2"/>
</dbReference>
<evidence type="ECO:0000256" key="1">
    <source>
        <dbReference type="ARBA" id="ARBA00010641"/>
    </source>
</evidence>
<keyword evidence="4" id="KW-0238">DNA-binding</keyword>
<accession>A0AAU1ZWI3</accession>
<evidence type="ECO:0000256" key="6">
    <source>
        <dbReference type="SAM" id="MobiDB-lite"/>
    </source>
</evidence>
<dbReference type="PANTHER" id="PTHR43133:SF50">
    <property type="entry name" value="ECF RNA POLYMERASE SIGMA FACTOR SIGM"/>
    <property type="match status" value="1"/>
</dbReference>
<keyword evidence="3" id="KW-0731">Sigma factor</keyword>
<evidence type="ECO:0000256" key="2">
    <source>
        <dbReference type="ARBA" id="ARBA00023015"/>
    </source>
</evidence>
<feature type="domain" description="RNA polymerase sigma-70 region 2" evidence="7">
    <location>
        <begin position="25"/>
        <end position="81"/>
    </location>
</feature>
<proteinExistence type="inferred from homology"/>
<dbReference type="InterPro" id="IPR013324">
    <property type="entry name" value="RNA_pol_sigma_r3/r4-like"/>
</dbReference>
<dbReference type="InterPro" id="IPR036388">
    <property type="entry name" value="WH-like_DNA-bd_sf"/>
</dbReference>
<dbReference type="GO" id="GO:0016987">
    <property type="term" value="F:sigma factor activity"/>
    <property type="evidence" value="ECO:0007669"/>
    <property type="project" value="UniProtKB-KW"/>
</dbReference>
<evidence type="ECO:0000256" key="5">
    <source>
        <dbReference type="ARBA" id="ARBA00023163"/>
    </source>
</evidence>
<comment type="similarity">
    <text evidence="1">Belongs to the sigma-70 factor family. ECF subfamily.</text>
</comment>
<dbReference type="Gene3D" id="1.10.1740.10">
    <property type="match status" value="1"/>
</dbReference>
<evidence type="ECO:0000313" key="9">
    <source>
        <dbReference type="EMBL" id="WTT16340.1"/>
    </source>
</evidence>
<dbReference type="AlphaFoldDB" id="A0AAU1ZWI3"/>
<keyword evidence="2" id="KW-0805">Transcription regulation</keyword>
<name>A0AAU1ZWI3_9ACTN</name>
<dbReference type="NCBIfam" id="TIGR02937">
    <property type="entry name" value="sigma70-ECF"/>
    <property type="match status" value="1"/>
</dbReference>
<gene>
    <name evidence="9" type="ORF">OHA22_12790</name>
</gene>
<dbReference type="Pfam" id="PF04542">
    <property type="entry name" value="Sigma70_r2"/>
    <property type="match status" value="1"/>
</dbReference>
<feature type="region of interest" description="Disordered" evidence="6">
    <location>
        <begin position="168"/>
        <end position="188"/>
    </location>
</feature>
<evidence type="ECO:0000259" key="8">
    <source>
        <dbReference type="Pfam" id="PF08281"/>
    </source>
</evidence>
<dbReference type="Pfam" id="PF08281">
    <property type="entry name" value="Sigma70_r4_2"/>
    <property type="match status" value="1"/>
</dbReference>
<evidence type="ECO:0000259" key="7">
    <source>
        <dbReference type="Pfam" id="PF04542"/>
    </source>
</evidence>
<dbReference type="GO" id="GO:0003677">
    <property type="term" value="F:DNA binding"/>
    <property type="evidence" value="ECO:0007669"/>
    <property type="project" value="UniProtKB-KW"/>
</dbReference>
<dbReference type="InterPro" id="IPR007627">
    <property type="entry name" value="RNA_pol_sigma70_r2"/>
</dbReference>
<protein>
    <submittedName>
        <fullName evidence="9">Sigma-70 family RNA polymerase sigma factor</fullName>
    </submittedName>
</protein>
<dbReference type="PANTHER" id="PTHR43133">
    <property type="entry name" value="RNA POLYMERASE ECF-TYPE SIGMA FACTO"/>
    <property type="match status" value="1"/>
</dbReference>
<keyword evidence="5" id="KW-0804">Transcription</keyword>
<feature type="domain" description="RNA polymerase sigma factor 70 region 4 type 2" evidence="8">
    <location>
        <begin position="105"/>
        <end position="157"/>
    </location>
</feature>
<dbReference type="SUPFAM" id="SSF88659">
    <property type="entry name" value="Sigma3 and sigma4 domains of RNA polymerase sigma factors"/>
    <property type="match status" value="1"/>
</dbReference>
<dbReference type="SUPFAM" id="SSF88946">
    <property type="entry name" value="Sigma2 domain of RNA polymerase sigma factors"/>
    <property type="match status" value="1"/>
</dbReference>
<evidence type="ECO:0000256" key="4">
    <source>
        <dbReference type="ARBA" id="ARBA00023125"/>
    </source>
</evidence>
<reference evidence="9" key="1">
    <citation type="submission" date="2022-10" db="EMBL/GenBank/DDBJ databases">
        <title>The complete genomes of actinobacterial strains from the NBC collection.</title>
        <authorList>
            <person name="Joergensen T.S."/>
            <person name="Alvarez Arevalo M."/>
            <person name="Sterndorff E.B."/>
            <person name="Faurdal D."/>
            <person name="Vuksanovic O."/>
            <person name="Mourched A.-S."/>
            <person name="Charusanti P."/>
            <person name="Shaw S."/>
            <person name="Blin K."/>
            <person name="Weber T."/>
        </authorList>
    </citation>
    <scope>NUCLEOTIDE SEQUENCE</scope>
    <source>
        <strain evidence="9">NBC_00093</strain>
    </source>
</reference>
<dbReference type="Gene3D" id="1.10.10.10">
    <property type="entry name" value="Winged helix-like DNA-binding domain superfamily/Winged helix DNA-binding domain"/>
    <property type="match status" value="1"/>
</dbReference>
<dbReference type="EMBL" id="CP108222">
    <property type="protein sequence ID" value="WTT16340.1"/>
    <property type="molecule type" value="Genomic_DNA"/>
</dbReference>